<dbReference type="SUPFAM" id="SSF48371">
    <property type="entry name" value="ARM repeat"/>
    <property type="match status" value="1"/>
</dbReference>
<comment type="caution">
    <text evidence="2">The sequence shown here is derived from an EMBL/GenBank/DDBJ whole genome shotgun (WGS) entry which is preliminary data.</text>
</comment>
<keyword evidence="2" id="KW-0472">Membrane</keyword>
<gene>
    <name evidence="2" type="ORF">POM88_041766</name>
</gene>
<proteinExistence type="predicted"/>
<dbReference type="PANTHER" id="PTHR46087:SF9">
    <property type="entry name" value="ARM REPEAT SUPERFAMILY PROTEIN"/>
    <property type="match status" value="1"/>
</dbReference>
<evidence type="ECO:0000256" key="1">
    <source>
        <dbReference type="SAM" id="MobiDB-lite"/>
    </source>
</evidence>
<sequence>MSVVSGVVSRQVLPLCGNLCLFCPSLRPRSRQPVKRYKKLISDIFPRSKDQEPNVRMIGKLCDYASKNPFRIPKISELLEQRFYKELRNENFRSTKIVVSIYKKLLISCKDDLPLFANSVLSIMQALLDQTSQDEMLILGCETLFHFVNNQKDGTYMFNLEVFIPKLCQLAQEDGHDERANHLRAAGVQALSSMVCLMGKYSNISVDFDDIVSVVLENYERPSEVGKVEDHASGSPEILTKVPSWGMIVDDKGELNVTEENAKNPCFWSRVCLNNMAKLGKEATTMRRILESLFRSFDDSRLWSDADGLALPVLKDLQSLMDDSGHNTHLILSILVKHLDNKNVQKQPDMQLDIVKVTNSLTVITKVQPTVAILSAVGDIIRHLRKSIQLSVDSTNSDANVLKWNRSFGEAVDKCLVELSLKVGDAGPVYDIMAGTLENISFVTTVARAALSAVYRMAQIVAPLPNMSYQNKAFPDALFHEVLTAMVHPDHETRVGAHRVFSVVLVPSSVSPHPQASAGYSDNVANLSRTLSRTVSVFSSSAALFEKLKKEKSSSRRYLSLDNQENVSIEGTQKSNSGFLERIRTFSRAYSSSDPDVLPTQDQGSTTNLYKRVEATSLRLSSHQIILLFSSIWIQSISPANMPENYEAIAHTYSLVLLFSRTKNSSREVLVRSFQLAFSLRSVALAEEGKLPPPSRRRSLFMLATSMIIFSSKAYNIPSLVPRVKATITNTMVDPFLCLVEDCKLKTIDNQSGHHKIIYGSNEDDKTALKFLSELELTESQSKESLASLLVESLESLSDSEVSTIKEQLLNRFVPDDMCPQEAFSDTQQQTYQRSSDNHKSVEEVSPLLAVDDSLQDSFESDHKNATDMAMDSPDLLSVNQLLESVLETAHQVGMLSGSTGFDVPYMEMANQCEELSNGKQEKMSHLMNIQREEQNLPSTASQNGYKEDKPVASYSKSDMGSQMVGNPFTDQNEAACGEPYLGSVLVLCETEYQNNSESFRLPSSSPYDNFLKAAGC</sequence>
<evidence type="ECO:0000313" key="2">
    <source>
        <dbReference type="EMBL" id="KAK1366205.1"/>
    </source>
</evidence>
<keyword evidence="2" id="KW-0812">Transmembrane</keyword>
<dbReference type="Pfam" id="PF21052">
    <property type="entry name" value="EFR3_ARM"/>
    <property type="match status" value="1"/>
</dbReference>
<feature type="region of interest" description="Disordered" evidence="1">
    <location>
        <begin position="937"/>
        <end position="959"/>
    </location>
</feature>
<reference evidence="2" key="1">
    <citation type="submission" date="2023-02" db="EMBL/GenBank/DDBJ databases">
        <title>Genome of toxic invasive species Heracleum sosnowskyi carries increased number of genes despite the absence of recent whole-genome duplications.</title>
        <authorList>
            <person name="Schelkunov M."/>
            <person name="Shtratnikova V."/>
            <person name="Makarenko M."/>
            <person name="Klepikova A."/>
            <person name="Omelchenko D."/>
            <person name="Novikova G."/>
            <person name="Obukhova E."/>
            <person name="Bogdanov V."/>
            <person name="Penin A."/>
            <person name="Logacheva M."/>
        </authorList>
    </citation>
    <scope>NUCLEOTIDE SEQUENCE</scope>
    <source>
        <strain evidence="2">Hsosn_3</strain>
        <tissue evidence="2">Leaf</tissue>
    </source>
</reference>
<dbReference type="EMBL" id="JAUIZM010000009">
    <property type="protein sequence ID" value="KAK1366205.1"/>
    <property type="molecule type" value="Genomic_DNA"/>
</dbReference>
<dbReference type="Proteomes" id="UP001237642">
    <property type="component" value="Unassembled WGS sequence"/>
</dbReference>
<evidence type="ECO:0000313" key="3">
    <source>
        <dbReference type="Proteomes" id="UP001237642"/>
    </source>
</evidence>
<reference evidence="2" key="2">
    <citation type="submission" date="2023-05" db="EMBL/GenBank/DDBJ databases">
        <authorList>
            <person name="Schelkunov M.I."/>
        </authorList>
    </citation>
    <scope>NUCLEOTIDE SEQUENCE</scope>
    <source>
        <strain evidence="2">Hsosn_3</strain>
        <tissue evidence="2">Leaf</tissue>
    </source>
</reference>
<organism evidence="2 3">
    <name type="scientific">Heracleum sosnowskyi</name>
    <dbReference type="NCBI Taxonomy" id="360622"/>
    <lineage>
        <taxon>Eukaryota</taxon>
        <taxon>Viridiplantae</taxon>
        <taxon>Streptophyta</taxon>
        <taxon>Embryophyta</taxon>
        <taxon>Tracheophyta</taxon>
        <taxon>Spermatophyta</taxon>
        <taxon>Magnoliopsida</taxon>
        <taxon>eudicotyledons</taxon>
        <taxon>Gunneridae</taxon>
        <taxon>Pentapetalae</taxon>
        <taxon>asterids</taxon>
        <taxon>campanulids</taxon>
        <taxon>Apiales</taxon>
        <taxon>Apiaceae</taxon>
        <taxon>Apioideae</taxon>
        <taxon>apioid superclade</taxon>
        <taxon>Tordylieae</taxon>
        <taxon>Tordyliinae</taxon>
        <taxon>Heracleum</taxon>
    </lineage>
</organism>
<dbReference type="InterPro" id="IPR016024">
    <property type="entry name" value="ARM-type_fold"/>
</dbReference>
<dbReference type="InterPro" id="IPR055296">
    <property type="entry name" value="SRL2-like"/>
</dbReference>
<dbReference type="InterPro" id="IPR049152">
    <property type="entry name" value="EFR3-like_ARM"/>
</dbReference>
<dbReference type="AlphaFoldDB" id="A0AAD8HHE0"/>
<accession>A0AAD8HHE0</accession>
<keyword evidence="3" id="KW-1185">Reference proteome</keyword>
<dbReference type="PANTHER" id="PTHR46087">
    <property type="entry name" value="PUTATIVE, EXPRESSED-RELATED"/>
    <property type="match status" value="1"/>
</dbReference>
<protein>
    <submittedName>
        <fullName evidence="2">Transmembrane protein cmp44E</fullName>
    </submittedName>
</protein>
<name>A0AAD8HHE0_9APIA</name>